<evidence type="ECO:0000313" key="2">
    <source>
        <dbReference type="EMBL" id="WGV25506.1"/>
    </source>
</evidence>
<keyword evidence="1" id="KW-0472">Membrane</keyword>
<proteinExistence type="predicted"/>
<keyword evidence="3" id="KW-1185">Reference proteome</keyword>
<name>A0AAJ6NS43_9CYAN</name>
<sequence length="99" mass="11157">MRSLLFRNLILTIPTALIFTVVGYAVSLPMSFHIDAYALKWQFNFRSPSDLSIQTQRLDNLRKFQTMVALGSTILGVIVAQTTFVVYTLVEKGDRGSQD</sequence>
<accession>A0AAJ6NS43</accession>
<keyword evidence="1" id="KW-0812">Transmembrane</keyword>
<dbReference type="KEGG" id="hbq:QI031_27875"/>
<organism evidence="2 3">
    <name type="scientific">Halotia branconii CENA392</name>
    <dbReference type="NCBI Taxonomy" id="1539056"/>
    <lineage>
        <taxon>Bacteria</taxon>
        <taxon>Bacillati</taxon>
        <taxon>Cyanobacteriota</taxon>
        <taxon>Cyanophyceae</taxon>
        <taxon>Nostocales</taxon>
        <taxon>Nodulariaceae</taxon>
        <taxon>Halotia</taxon>
    </lineage>
</organism>
<keyword evidence="1" id="KW-1133">Transmembrane helix</keyword>
<evidence type="ECO:0000313" key="3">
    <source>
        <dbReference type="Proteomes" id="UP001223520"/>
    </source>
</evidence>
<dbReference type="AlphaFoldDB" id="A0AAJ6NS43"/>
<evidence type="ECO:0000256" key="1">
    <source>
        <dbReference type="SAM" id="Phobius"/>
    </source>
</evidence>
<reference evidence="2 3" key="1">
    <citation type="journal article" date="2023" name="Limnol Oceanogr Lett">
        <title>Environmental adaptations by the intertidal Antarctic cyanobacterium Halotia branconii CENA392 as revealed using long-read genome sequencing.</title>
        <authorList>
            <person name="Dextro R.B."/>
            <person name="Delbaje E."/>
            <person name="Freitas P.N.N."/>
            <person name="Geraldes V."/>
            <person name="Pinto E."/>
            <person name="Long P.F."/>
            <person name="Fiore M.F."/>
        </authorList>
    </citation>
    <scope>NUCLEOTIDE SEQUENCE [LARGE SCALE GENOMIC DNA]</scope>
    <source>
        <strain evidence="2 3">CENA392</strain>
    </source>
</reference>
<gene>
    <name evidence="2" type="ORF">QI031_27875</name>
</gene>
<dbReference type="RefSeq" id="WP_281482806.1">
    <property type="nucleotide sequence ID" value="NZ_CP124543.1"/>
</dbReference>
<protein>
    <submittedName>
        <fullName evidence="2">Uncharacterized protein</fullName>
    </submittedName>
</protein>
<dbReference type="Proteomes" id="UP001223520">
    <property type="component" value="Chromosome"/>
</dbReference>
<dbReference type="EMBL" id="CP124543">
    <property type="protein sequence ID" value="WGV25506.1"/>
    <property type="molecule type" value="Genomic_DNA"/>
</dbReference>
<feature type="transmembrane region" description="Helical" evidence="1">
    <location>
        <begin position="67"/>
        <end position="90"/>
    </location>
</feature>